<accession>A0ABV1ZYS7</accession>
<dbReference type="Pfam" id="PF19295">
    <property type="entry name" value="SufBD_N"/>
    <property type="match status" value="1"/>
</dbReference>
<feature type="domain" description="SUF system FeS cluster assembly SufBD core" evidence="2">
    <location>
        <begin position="207"/>
        <end position="441"/>
    </location>
</feature>
<dbReference type="EMBL" id="JBEQNB010000011">
    <property type="protein sequence ID" value="MES0836198.1"/>
    <property type="molecule type" value="Genomic_DNA"/>
</dbReference>
<evidence type="ECO:0000313" key="5">
    <source>
        <dbReference type="Proteomes" id="UP001432401"/>
    </source>
</evidence>
<name>A0ABV1ZYS7_9ACTN</name>
<dbReference type="InterPro" id="IPR000825">
    <property type="entry name" value="SUF_FeS_clus_asmbl_SufBD_core"/>
</dbReference>
<sequence length="470" mass="52645">MTSIAHPELEGIGNYEFGWSDSDKAGATARRGLNEEVVRDISSKKDESEWMTKLRLKSLKLFDKKPMPNWGADLSKIDFDNIKYFVRSTEKQATSWEELPEDIKNTYDRLGIPEAEKQRLVSGVAAQYESEVVYHQIREDLEEQGVIFLDTDTALKEHPEIFEEYFGSVIPPGDNKFAALNTAVWSGGSFIYVPKNVHVEIPLQAYFRINTENMGQFERTLIIVDEGAYVHYVEGCTAPIYKSDSLHSAVVEIIVKKNARCRYTTIQNWSNNVFNLVTKRAIAEEGATMEWIDGNIGSQVTMKYPAVYLMGEHAKGETLSIAFAGEGQHQDTGSKMVHCAPNTSSTIISKSVARGGGRASYRGLVQVQEGAHNAKSSVKCDALLIDTVSRSDTYPYNDLREDDAELAHEATVSKVSEDQLFYLMSRGMNEDEAMAMIVRGFVEPIARELPMEYALELNRLIELQMEGAVG</sequence>
<proteinExistence type="inferred from homology"/>
<dbReference type="Pfam" id="PF01458">
    <property type="entry name" value="SUFBD_core"/>
    <property type="match status" value="1"/>
</dbReference>
<dbReference type="Proteomes" id="UP001432401">
    <property type="component" value="Unassembled WGS sequence"/>
</dbReference>
<organism evidence="4 5">
    <name type="scientific">Nocardiopsis tropica</name>
    <dbReference type="NCBI Taxonomy" id="109330"/>
    <lineage>
        <taxon>Bacteria</taxon>
        <taxon>Bacillati</taxon>
        <taxon>Actinomycetota</taxon>
        <taxon>Actinomycetes</taxon>
        <taxon>Streptosporangiales</taxon>
        <taxon>Nocardiopsidaceae</taxon>
        <taxon>Nocardiopsis</taxon>
    </lineage>
</organism>
<dbReference type="InterPro" id="IPR037284">
    <property type="entry name" value="SUF_FeS_clus_asmbl_SufBD_sf"/>
</dbReference>
<comment type="caution">
    <text evidence="4">The sequence shown here is derived from an EMBL/GenBank/DDBJ whole genome shotgun (WGS) entry which is preliminary data.</text>
</comment>
<dbReference type="InterPro" id="IPR045595">
    <property type="entry name" value="SufBD_N"/>
</dbReference>
<evidence type="ECO:0000313" key="4">
    <source>
        <dbReference type="EMBL" id="MES0836198.1"/>
    </source>
</evidence>
<dbReference type="PANTHER" id="PTHR30508">
    <property type="entry name" value="FES CLUSTER ASSEMBLY PROTEIN SUF"/>
    <property type="match status" value="1"/>
</dbReference>
<dbReference type="SUPFAM" id="SSF101960">
    <property type="entry name" value="Stabilizer of iron transporter SufD"/>
    <property type="match status" value="1"/>
</dbReference>
<dbReference type="InterPro" id="IPR055346">
    <property type="entry name" value="Fe-S_cluster_assembly_SufBD"/>
</dbReference>
<evidence type="ECO:0000259" key="3">
    <source>
        <dbReference type="Pfam" id="PF19295"/>
    </source>
</evidence>
<feature type="domain" description="SUF system FeS cluster assembly SufBD N-terminal" evidence="3">
    <location>
        <begin position="139"/>
        <end position="204"/>
    </location>
</feature>
<dbReference type="PANTHER" id="PTHR30508:SF1">
    <property type="entry name" value="UPF0051 PROTEIN ABCI8, CHLOROPLASTIC-RELATED"/>
    <property type="match status" value="1"/>
</dbReference>
<dbReference type="NCBIfam" id="TIGR01980">
    <property type="entry name" value="sufB"/>
    <property type="match status" value="1"/>
</dbReference>
<keyword evidence="5" id="KW-1185">Reference proteome</keyword>
<evidence type="ECO:0000259" key="2">
    <source>
        <dbReference type="Pfam" id="PF01458"/>
    </source>
</evidence>
<protein>
    <submittedName>
        <fullName evidence="4">Fe-S cluster assembly protein SufB</fullName>
    </submittedName>
</protein>
<dbReference type="InterPro" id="IPR010231">
    <property type="entry name" value="SUF_FeS_clus_asmbl_SufB"/>
</dbReference>
<comment type="similarity">
    <text evidence="1">Belongs to the iron-sulfur cluster assembly SufBD family.</text>
</comment>
<reference evidence="4 5" key="1">
    <citation type="submission" date="2024-06" db="EMBL/GenBank/DDBJ databases">
        <authorList>
            <person name="Bataeva Y.V."/>
            <person name="Grigorian L.N."/>
            <person name="Solomentsev V.I."/>
        </authorList>
    </citation>
    <scope>NUCLEOTIDE SEQUENCE [LARGE SCALE GENOMIC DNA]</scope>
    <source>
        <strain evidence="5">SCPM-O-B-12605 (RCAM04882)</strain>
    </source>
</reference>
<dbReference type="RefSeq" id="WP_352985049.1">
    <property type="nucleotide sequence ID" value="NZ_JBEQNA010000007.1"/>
</dbReference>
<gene>
    <name evidence="4" type="primary">sufB</name>
    <name evidence="4" type="ORF">ABUK86_20635</name>
</gene>
<evidence type="ECO:0000256" key="1">
    <source>
        <dbReference type="ARBA" id="ARBA00043967"/>
    </source>
</evidence>